<reference evidence="2" key="1">
    <citation type="submission" date="2013-10" db="EMBL/GenBank/DDBJ databases">
        <title>Genomic analysis of the causative agents of coccidiosis in chickens.</title>
        <authorList>
            <person name="Reid A.J."/>
            <person name="Blake D."/>
            <person name="Billington K."/>
            <person name="Browne H."/>
            <person name="Dunn M."/>
            <person name="Hung S."/>
            <person name="Kawahara F."/>
            <person name="Miranda-Saavedra D."/>
            <person name="Mourier T."/>
            <person name="Nagra H."/>
            <person name="Otto T.D."/>
            <person name="Rawlings N."/>
            <person name="Sanchez A."/>
            <person name="Sanders M."/>
            <person name="Subramaniam C."/>
            <person name="Tay Y."/>
            <person name="Dear P."/>
            <person name="Doerig C."/>
            <person name="Gruber A."/>
            <person name="Parkinson J."/>
            <person name="Shirley M."/>
            <person name="Wan K.L."/>
            <person name="Berriman M."/>
            <person name="Tomley F."/>
            <person name="Pain A."/>
        </authorList>
    </citation>
    <scope>NUCLEOTIDE SEQUENCE</scope>
    <source>
        <strain evidence="2">Houghton</strain>
    </source>
</reference>
<dbReference type="RefSeq" id="XP_013247801.1">
    <property type="nucleotide sequence ID" value="XM_013392347.1"/>
</dbReference>
<feature type="compositionally biased region" description="Basic and acidic residues" evidence="1">
    <location>
        <begin position="79"/>
        <end position="93"/>
    </location>
</feature>
<organism evidence="2 3">
    <name type="scientific">Eimeria acervulina</name>
    <name type="common">Coccidian parasite</name>
    <dbReference type="NCBI Taxonomy" id="5801"/>
    <lineage>
        <taxon>Eukaryota</taxon>
        <taxon>Sar</taxon>
        <taxon>Alveolata</taxon>
        <taxon>Apicomplexa</taxon>
        <taxon>Conoidasida</taxon>
        <taxon>Coccidia</taxon>
        <taxon>Eucoccidiorida</taxon>
        <taxon>Eimeriorina</taxon>
        <taxon>Eimeriidae</taxon>
        <taxon>Eimeria</taxon>
    </lineage>
</organism>
<gene>
    <name evidence="2" type="ORF">EAH_00068070</name>
</gene>
<protein>
    <submittedName>
        <fullName evidence="2">Uncharacterized protein</fullName>
    </submittedName>
</protein>
<feature type="region of interest" description="Disordered" evidence="1">
    <location>
        <begin position="30"/>
        <end position="53"/>
    </location>
</feature>
<evidence type="ECO:0000313" key="3">
    <source>
        <dbReference type="Proteomes" id="UP000018050"/>
    </source>
</evidence>
<keyword evidence="3" id="KW-1185">Reference proteome</keyword>
<reference evidence="2" key="2">
    <citation type="submission" date="2013-10" db="EMBL/GenBank/DDBJ databases">
        <authorList>
            <person name="Aslett M."/>
        </authorList>
    </citation>
    <scope>NUCLEOTIDE SEQUENCE</scope>
    <source>
        <strain evidence="2">Houghton</strain>
    </source>
</reference>
<dbReference type="VEuPathDB" id="ToxoDB:EAH_00068070"/>
<sequence>MDFQKPGEPAAAGAAGAAVLAVAAELAAAGGLNKGSGPSKEPMPVPAAGAGAAGAAGEAADSLLLQQLNRPAAAALLQPRREGDDKRGNTANN</sequence>
<accession>U6GTT6</accession>
<dbReference type="EMBL" id="HG673011">
    <property type="protein sequence ID" value="CDI82987.1"/>
    <property type="molecule type" value="Genomic_DNA"/>
</dbReference>
<dbReference type="Proteomes" id="UP000018050">
    <property type="component" value="Unassembled WGS sequence"/>
</dbReference>
<evidence type="ECO:0000256" key="1">
    <source>
        <dbReference type="SAM" id="MobiDB-lite"/>
    </source>
</evidence>
<name>U6GTT6_EIMAC</name>
<dbReference type="GeneID" id="25274877"/>
<dbReference type="AlphaFoldDB" id="U6GTT6"/>
<evidence type="ECO:0000313" key="2">
    <source>
        <dbReference type="EMBL" id="CDI82987.1"/>
    </source>
</evidence>
<feature type="region of interest" description="Disordered" evidence="1">
    <location>
        <begin position="74"/>
        <end position="93"/>
    </location>
</feature>
<proteinExistence type="predicted"/>